<dbReference type="InterPro" id="IPR010290">
    <property type="entry name" value="TM_effector"/>
</dbReference>
<feature type="region of interest" description="Disordered" evidence="7">
    <location>
        <begin position="413"/>
        <end position="432"/>
    </location>
</feature>
<dbReference type="Pfam" id="PF05977">
    <property type="entry name" value="MFS_3"/>
    <property type="match status" value="1"/>
</dbReference>
<evidence type="ECO:0000256" key="6">
    <source>
        <dbReference type="ARBA" id="ARBA00023136"/>
    </source>
</evidence>
<dbReference type="InterPro" id="IPR036259">
    <property type="entry name" value="MFS_trans_sf"/>
</dbReference>
<dbReference type="Proteomes" id="UP001589865">
    <property type="component" value="Unassembled WGS sequence"/>
</dbReference>
<organism evidence="10 11">
    <name type="scientific">Roseomonas elaeocarpi</name>
    <dbReference type="NCBI Taxonomy" id="907779"/>
    <lineage>
        <taxon>Bacteria</taxon>
        <taxon>Pseudomonadati</taxon>
        <taxon>Pseudomonadota</taxon>
        <taxon>Alphaproteobacteria</taxon>
        <taxon>Acetobacterales</taxon>
        <taxon>Roseomonadaceae</taxon>
        <taxon>Roseomonas</taxon>
    </lineage>
</organism>
<keyword evidence="5 8" id="KW-1133">Transmembrane helix</keyword>
<evidence type="ECO:0000256" key="8">
    <source>
        <dbReference type="SAM" id="Phobius"/>
    </source>
</evidence>
<feature type="transmembrane region" description="Helical" evidence="8">
    <location>
        <begin position="21"/>
        <end position="46"/>
    </location>
</feature>
<feature type="transmembrane region" description="Helical" evidence="8">
    <location>
        <begin position="314"/>
        <end position="336"/>
    </location>
</feature>
<feature type="transmembrane region" description="Helical" evidence="8">
    <location>
        <begin position="225"/>
        <end position="250"/>
    </location>
</feature>
<evidence type="ECO:0000259" key="9">
    <source>
        <dbReference type="PROSITE" id="PS50850"/>
    </source>
</evidence>
<dbReference type="RefSeq" id="WP_377043592.1">
    <property type="nucleotide sequence ID" value="NZ_JBHLUN010000005.1"/>
</dbReference>
<feature type="transmembrane region" description="Helical" evidence="8">
    <location>
        <begin position="52"/>
        <end position="73"/>
    </location>
</feature>
<feature type="transmembrane region" description="Helical" evidence="8">
    <location>
        <begin position="176"/>
        <end position="196"/>
    </location>
</feature>
<name>A0ABV6JQH8_9PROT</name>
<feature type="transmembrane region" description="Helical" evidence="8">
    <location>
        <begin position="262"/>
        <end position="280"/>
    </location>
</feature>
<feature type="transmembrane region" description="Helical" evidence="8">
    <location>
        <begin position="94"/>
        <end position="118"/>
    </location>
</feature>
<dbReference type="CDD" id="cd06173">
    <property type="entry name" value="MFS_MefA_like"/>
    <property type="match status" value="1"/>
</dbReference>
<evidence type="ECO:0000313" key="10">
    <source>
        <dbReference type="EMBL" id="MFC0407864.1"/>
    </source>
</evidence>
<dbReference type="InterPro" id="IPR020846">
    <property type="entry name" value="MFS_dom"/>
</dbReference>
<evidence type="ECO:0000256" key="4">
    <source>
        <dbReference type="ARBA" id="ARBA00022692"/>
    </source>
</evidence>
<comment type="subcellular location">
    <subcellularLocation>
        <location evidence="1">Cell membrane</location>
        <topology evidence="1">Multi-pass membrane protein</topology>
    </subcellularLocation>
</comment>
<evidence type="ECO:0000256" key="5">
    <source>
        <dbReference type="ARBA" id="ARBA00022989"/>
    </source>
</evidence>
<gene>
    <name evidence="10" type="ORF">ACFFGY_06355</name>
</gene>
<accession>A0ABV6JQH8</accession>
<dbReference type="Gene3D" id="1.20.1250.20">
    <property type="entry name" value="MFS general substrate transporter like domains"/>
    <property type="match status" value="1"/>
</dbReference>
<dbReference type="EMBL" id="JBHLUN010000005">
    <property type="protein sequence ID" value="MFC0407864.1"/>
    <property type="molecule type" value="Genomic_DNA"/>
</dbReference>
<feature type="domain" description="Major facilitator superfamily (MFS) profile" evidence="9">
    <location>
        <begin position="1"/>
        <end position="403"/>
    </location>
</feature>
<evidence type="ECO:0000256" key="7">
    <source>
        <dbReference type="SAM" id="MobiDB-lite"/>
    </source>
</evidence>
<dbReference type="PROSITE" id="PS50850">
    <property type="entry name" value="MFS"/>
    <property type="match status" value="1"/>
</dbReference>
<keyword evidence="3" id="KW-1003">Cell membrane</keyword>
<feature type="transmembrane region" description="Helical" evidence="8">
    <location>
        <begin position="370"/>
        <end position="395"/>
    </location>
</feature>
<sequence length="432" mass="45309">MNDVLPEPEAALSLTRHRPFVAFWCLRVCTSLAFQIVAVAVGWQVYAVTGSTLALGLVGLAQFLPMLVLTLPAGHIADQIDRRRIMRLCQCFEALAGLLLLVTTATGVSPPWLIYVAVVMVGAARSFEQPATVSLLPAVVPRAKLQQATALTSSAGQTASILGPALGGVLYALSPVAAFAAIVVLFGLAIVCTTLIRIEHAPARREPLTLNNLFAGLSFIGTRPILLGTITLDLVAVLLGGAVALMPVFASEILHTGPWGLGLLRAAPAVGALVMSLVIARFPMRHRVGRKMFLAVGCFGAATILFGLSRSLPLSVLALVILGAADVVSVVIRSALVQFATPDHMRGRVNAMNWLFVGASNQLGEFESGVTATLFGTVPAVVIGGIGSIVVTLLWMRLFPAMRDVDSLEALTPENQPKVQAQPAATAAAAPR</sequence>
<feature type="transmembrane region" description="Helical" evidence="8">
    <location>
        <begin position="292"/>
        <end position="308"/>
    </location>
</feature>
<keyword evidence="11" id="KW-1185">Reference proteome</keyword>
<evidence type="ECO:0000256" key="2">
    <source>
        <dbReference type="ARBA" id="ARBA00022448"/>
    </source>
</evidence>
<keyword evidence="4 8" id="KW-0812">Transmembrane</keyword>
<dbReference type="PANTHER" id="PTHR23513:SF9">
    <property type="entry name" value="ENTEROBACTIN EXPORTER ENTS"/>
    <property type="match status" value="1"/>
</dbReference>
<evidence type="ECO:0000313" key="11">
    <source>
        <dbReference type="Proteomes" id="UP001589865"/>
    </source>
</evidence>
<proteinExistence type="predicted"/>
<keyword evidence="2" id="KW-0813">Transport</keyword>
<dbReference type="PANTHER" id="PTHR23513">
    <property type="entry name" value="INTEGRAL MEMBRANE EFFLUX PROTEIN-RELATED"/>
    <property type="match status" value="1"/>
</dbReference>
<evidence type="ECO:0000256" key="3">
    <source>
        <dbReference type="ARBA" id="ARBA00022475"/>
    </source>
</evidence>
<reference evidence="10 11" key="1">
    <citation type="submission" date="2024-09" db="EMBL/GenBank/DDBJ databases">
        <authorList>
            <person name="Sun Q."/>
            <person name="Mori K."/>
        </authorList>
    </citation>
    <scope>NUCLEOTIDE SEQUENCE [LARGE SCALE GENOMIC DNA]</scope>
    <source>
        <strain evidence="10 11">TBRC 5777</strain>
    </source>
</reference>
<dbReference type="SUPFAM" id="SSF103473">
    <property type="entry name" value="MFS general substrate transporter"/>
    <property type="match status" value="1"/>
</dbReference>
<protein>
    <submittedName>
        <fullName evidence="10">MFS transporter</fullName>
    </submittedName>
</protein>
<keyword evidence="6 8" id="KW-0472">Membrane</keyword>
<evidence type="ECO:0000256" key="1">
    <source>
        <dbReference type="ARBA" id="ARBA00004651"/>
    </source>
</evidence>
<feature type="compositionally biased region" description="Low complexity" evidence="7">
    <location>
        <begin position="420"/>
        <end position="432"/>
    </location>
</feature>
<comment type="caution">
    <text evidence="10">The sequence shown here is derived from an EMBL/GenBank/DDBJ whole genome shotgun (WGS) entry which is preliminary data.</text>
</comment>